<evidence type="ECO:0000313" key="2">
    <source>
        <dbReference type="Proteomes" id="UP000191342"/>
    </source>
</evidence>
<sequence>MSAPNAVTDYQKERTNFLSWLEDQARLIRHQPKSDTIAEVKVNLRERGVEYLDRLTEASIFMACEAGDHICVTAKPDRFYNDMVPKMCSLLQIRMPQLAMRLGVNPKCDMCVHFIIMNILAEPGF</sequence>
<protein>
    <submittedName>
        <fullName evidence="1">Uncharacterized protein</fullName>
    </submittedName>
</protein>
<organism evidence="1 2">
    <name type="scientific">Penicillium flavigenum</name>
    <dbReference type="NCBI Taxonomy" id="254877"/>
    <lineage>
        <taxon>Eukaryota</taxon>
        <taxon>Fungi</taxon>
        <taxon>Dikarya</taxon>
        <taxon>Ascomycota</taxon>
        <taxon>Pezizomycotina</taxon>
        <taxon>Eurotiomycetes</taxon>
        <taxon>Eurotiomycetidae</taxon>
        <taxon>Eurotiales</taxon>
        <taxon>Aspergillaceae</taxon>
        <taxon>Penicillium</taxon>
    </lineage>
</organism>
<name>A0A1V6SRJ2_9EURO</name>
<dbReference type="AlphaFoldDB" id="A0A1V6SRJ2"/>
<accession>A0A1V6SRJ2</accession>
<dbReference type="OrthoDB" id="4335330at2759"/>
<gene>
    <name evidence="1" type="ORF">PENFLA_c027G03633</name>
</gene>
<proteinExistence type="predicted"/>
<reference evidence="2" key="1">
    <citation type="journal article" date="2017" name="Nat. Microbiol.">
        <title>Global analysis of biosynthetic gene clusters reveals vast potential of secondary metabolite production in Penicillium species.</title>
        <authorList>
            <person name="Nielsen J.C."/>
            <person name="Grijseels S."/>
            <person name="Prigent S."/>
            <person name="Ji B."/>
            <person name="Dainat J."/>
            <person name="Nielsen K.F."/>
            <person name="Frisvad J.C."/>
            <person name="Workman M."/>
            <person name="Nielsen J."/>
        </authorList>
    </citation>
    <scope>NUCLEOTIDE SEQUENCE [LARGE SCALE GENOMIC DNA]</scope>
    <source>
        <strain evidence="2">IBT 14082</strain>
    </source>
</reference>
<dbReference type="EMBL" id="MLQL01000027">
    <property type="protein sequence ID" value="OQE16498.1"/>
    <property type="molecule type" value="Genomic_DNA"/>
</dbReference>
<dbReference type="Proteomes" id="UP000191342">
    <property type="component" value="Unassembled WGS sequence"/>
</dbReference>
<comment type="caution">
    <text evidence="1">The sequence shown here is derived from an EMBL/GenBank/DDBJ whole genome shotgun (WGS) entry which is preliminary data.</text>
</comment>
<keyword evidence="2" id="KW-1185">Reference proteome</keyword>
<evidence type="ECO:0000313" key="1">
    <source>
        <dbReference type="EMBL" id="OQE16498.1"/>
    </source>
</evidence>